<keyword evidence="1" id="KW-1185">Reference proteome</keyword>
<reference evidence="2" key="1">
    <citation type="submission" date="2022-11" db="UniProtKB">
        <authorList>
            <consortium name="WormBaseParasite"/>
        </authorList>
    </citation>
    <scope>IDENTIFICATION</scope>
</reference>
<dbReference type="Proteomes" id="UP000887578">
    <property type="component" value="Unplaced"/>
</dbReference>
<sequence length="283" mass="32384">MVYVKENTITSVELSKELVTKSDKLEMYASFEVGNILTDILLVDNENMTKIASNIVEAVNAHTSNCLFKKTIYNIGSTRPQINLDNIIAMHALPSGTCELIFLNQPPAMKGLKEFYFHGHSKKPVIMYSGLEDKVHILNFSETETKPWKKIYLGAMFYTVLIPQDSSLLVKIFEIYNLPRCTFGNDPFCSFTDTPYFGNPNTYKYQKKQIGFYIILCNPIIFTIQTFDVSKNGRLWFEANNNVTIDITAVGQKEIFDHTNLSIYFYEYDLGHIGARIYITYAS</sequence>
<evidence type="ECO:0000313" key="1">
    <source>
        <dbReference type="Proteomes" id="UP000887578"/>
    </source>
</evidence>
<protein>
    <submittedName>
        <fullName evidence="2">Uncharacterized protein</fullName>
    </submittedName>
</protein>
<accession>A0A914QN75</accession>
<evidence type="ECO:0000313" key="2">
    <source>
        <dbReference type="WBParaSite" id="PDA_v2.g31381.t1"/>
    </source>
</evidence>
<dbReference type="AlphaFoldDB" id="A0A914QN75"/>
<name>A0A914QN75_9BILA</name>
<organism evidence="1 2">
    <name type="scientific">Panagrolaimus davidi</name>
    <dbReference type="NCBI Taxonomy" id="227884"/>
    <lineage>
        <taxon>Eukaryota</taxon>
        <taxon>Metazoa</taxon>
        <taxon>Ecdysozoa</taxon>
        <taxon>Nematoda</taxon>
        <taxon>Chromadorea</taxon>
        <taxon>Rhabditida</taxon>
        <taxon>Tylenchina</taxon>
        <taxon>Panagrolaimomorpha</taxon>
        <taxon>Panagrolaimoidea</taxon>
        <taxon>Panagrolaimidae</taxon>
        <taxon>Panagrolaimus</taxon>
    </lineage>
</organism>
<dbReference type="WBParaSite" id="PDA_v2.g31381.t1">
    <property type="protein sequence ID" value="PDA_v2.g31381.t1"/>
    <property type="gene ID" value="PDA_v2.g31381"/>
</dbReference>
<proteinExistence type="predicted"/>